<gene>
    <name evidence="2" type="ORF">CQS04_05355</name>
</gene>
<keyword evidence="3" id="KW-1185">Reference proteome</keyword>
<keyword evidence="1" id="KW-0812">Transmembrane</keyword>
<dbReference type="EMBL" id="PCGR01000002">
    <property type="protein sequence ID" value="PJK16585.1"/>
    <property type="molecule type" value="Genomic_DNA"/>
</dbReference>
<keyword evidence="1" id="KW-0472">Membrane</keyword>
<reference evidence="2 3" key="1">
    <citation type="submission" date="2017-10" db="EMBL/GenBank/DDBJ databases">
        <title>Draft genome of Chryseomicrobium casticus sp. nov.</title>
        <authorList>
            <person name="Chakraborty R."/>
            <person name="Saha T."/>
        </authorList>
    </citation>
    <scope>NUCLEOTIDE SEQUENCE [LARGE SCALE GENOMIC DNA]</scope>
    <source>
        <strain evidence="2 3">ET03</strain>
    </source>
</reference>
<feature type="transmembrane region" description="Helical" evidence="1">
    <location>
        <begin position="51"/>
        <end position="75"/>
    </location>
</feature>
<evidence type="ECO:0008006" key="4">
    <source>
        <dbReference type="Google" id="ProtNLM"/>
    </source>
</evidence>
<proteinExistence type="predicted"/>
<comment type="caution">
    <text evidence="2">The sequence shown here is derived from an EMBL/GenBank/DDBJ whole genome shotgun (WGS) entry which is preliminary data.</text>
</comment>
<organism evidence="2 3">
    <name type="scientific">Chryseomicrobium excrementi</name>
    <dbReference type="NCBI Taxonomy" id="2041346"/>
    <lineage>
        <taxon>Bacteria</taxon>
        <taxon>Bacillati</taxon>
        <taxon>Bacillota</taxon>
        <taxon>Bacilli</taxon>
        <taxon>Bacillales</taxon>
        <taxon>Caryophanaceae</taxon>
        <taxon>Chryseomicrobium</taxon>
    </lineage>
</organism>
<dbReference type="RefSeq" id="WP_100353150.1">
    <property type="nucleotide sequence ID" value="NZ_PCGR01000002.1"/>
</dbReference>
<dbReference type="OrthoDB" id="2990452at2"/>
<name>A0A2M9EZF2_9BACL</name>
<keyword evidence="1" id="KW-1133">Transmembrane helix</keyword>
<accession>A0A2M9EZF2</accession>
<evidence type="ECO:0000256" key="1">
    <source>
        <dbReference type="SAM" id="Phobius"/>
    </source>
</evidence>
<evidence type="ECO:0000313" key="2">
    <source>
        <dbReference type="EMBL" id="PJK16585.1"/>
    </source>
</evidence>
<sequence>MEENWRGEKKFNENKLMLRQAGLGILVMIIFFQYFKLAAYLSDRYFFDSYFVSYFILLLGIPFSYFVAKFIIWLIKSTIRE</sequence>
<protein>
    <recommendedName>
        <fullName evidence="4">DUF3955 domain-containing protein</fullName>
    </recommendedName>
</protein>
<evidence type="ECO:0000313" key="3">
    <source>
        <dbReference type="Proteomes" id="UP000228680"/>
    </source>
</evidence>
<feature type="transmembrane region" description="Helical" evidence="1">
    <location>
        <begin position="21"/>
        <end position="39"/>
    </location>
</feature>
<dbReference type="Proteomes" id="UP000228680">
    <property type="component" value="Unassembled WGS sequence"/>
</dbReference>
<dbReference type="AlphaFoldDB" id="A0A2M9EZF2"/>